<gene>
    <name evidence="1" type="ORF">AIF45_14290</name>
    <name evidence="2" type="ORF">JMJ84_03925</name>
</gene>
<evidence type="ECO:0000313" key="1">
    <source>
        <dbReference type="EMBL" id="MII80224.1"/>
    </source>
</evidence>
<dbReference type="EMBL" id="CP079837">
    <property type="protein sequence ID" value="QXX27525.1"/>
    <property type="molecule type" value="Genomic_DNA"/>
</dbReference>
<evidence type="ECO:0000313" key="2">
    <source>
        <dbReference type="EMBL" id="QXX27525.1"/>
    </source>
</evidence>
<sequence>MSIQETKKKGAVLPSQTCQNTTFWYSFIYYLVVKVMLLADISSQHKKIPPAKNVMQITIKQGAENVCNTFENPPKLSGKGFRCDDFYQSTLSQGYSFFKTPRTQR</sequence>
<dbReference type="AlphaFoldDB" id="A0A6C8YBR3"/>
<reference evidence="1" key="1">
    <citation type="submission" date="2018-08" db="EMBL/GenBank/DDBJ databases">
        <authorList>
            <consortium name="GenomeTrakr network: Whole genome sequencing for foodborne pathogen traceback"/>
        </authorList>
    </citation>
    <scope>NUCLEOTIDE SEQUENCE [LARGE SCALE GENOMIC DNA]</scope>
    <source>
        <strain evidence="1">FDA00003943</strain>
    </source>
</reference>
<name>A0A6C8YBR3_SALER</name>
<dbReference type="Proteomes" id="UP000885342">
    <property type="component" value="Unassembled WGS sequence"/>
</dbReference>
<proteinExistence type="predicted"/>
<reference evidence="2" key="2">
    <citation type="submission" date="2021-07" db="EMBL/GenBank/DDBJ databases">
        <title>Whole-Genome Sequences of non-enterica strains of Salmonella enterica isolated from poultry houses.</title>
        <authorList>
            <person name="Lamas A."/>
            <person name="Regal P."/>
            <person name="Miranda J.M."/>
            <person name="Vazquez B."/>
            <person name="Cepeda A."/>
            <person name="Franco C.M."/>
        </authorList>
    </citation>
    <scope>NUCLEOTIDE SEQUENCE</scope>
    <source>
        <strain evidence="2">LHICA_SA2</strain>
    </source>
</reference>
<protein>
    <submittedName>
        <fullName evidence="1">Uncharacterized protein</fullName>
    </submittedName>
</protein>
<dbReference type="EMBL" id="RSKH01000008">
    <property type="protein sequence ID" value="MII80224.1"/>
    <property type="molecule type" value="Genomic_DNA"/>
</dbReference>
<accession>A0A6C8YBR3</accession>
<organism evidence="1">
    <name type="scientific">Salmonella enterica subsp. salamae</name>
    <dbReference type="NCBI Taxonomy" id="59202"/>
    <lineage>
        <taxon>Bacteria</taxon>
        <taxon>Pseudomonadati</taxon>
        <taxon>Pseudomonadota</taxon>
        <taxon>Gammaproteobacteria</taxon>
        <taxon>Enterobacterales</taxon>
        <taxon>Enterobacteriaceae</taxon>
        <taxon>Salmonella</taxon>
    </lineage>
</organism>